<comment type="catalytic activity">
    <reaction evidence="6">
        <text>L-methionine + H2O = methanethiol + 2-oxobutanoate + NH4(+)</text>
        <dbReference type="Rhea" id="RHEA:23800"/>
        <dbReference type="ChEBI" id="CHEBI:15377"/>
        <dbReference type="ChEBI" id="CHEBI:16007"/>
        <dbReference type="ChEBI" id="CHEBI:16763"/>
        <dbReference type="ChEBI" id="CHEBI:28938"/>
        <dbReference type="ChEBI" id="CHEBI:57844"/>
        <dbReference type="EC" id="4.4.1.11"/>
    </reaction>
    <physiologicalReaction direction="left-to-right" evidence="6">
        <dbReference type="Rhea" id="RHEA:23801"/>
    </physiologicalReaction>
</comment>
<dbReference type="GO" id="GO:0008483">
    <property type="term" value="F:transaminase activity"/>
    <property type="evidence" value="ECO:0007669"/>
    <property type="project" value="UniProtKB-KW"/>
</dbReference>
<name>A0A1H8M5Z7_9BACL</name>
<comment type="catalytic activity">
    <reaction evidence="5">
        <text>L-homocysteine + H2O = 2-oxobutanoate + hydrogen sulfide + NH4(+) + H(+)</text>
        <dbReference type="Rhea" id="RHEA:14501"/>
        <dbReference type="ChEBI" id="CHEBI:15377"/>
        <dbReference type="ChEBI" id="CHEBI:15378"/>
        <dbReference type="ChEBI" id="CHEBI:16763"/>
        <dbReference type="ChEBI" id="CHEBI:28938"/>
        <dbReference type="ChEBI" id="CHEBI:29919"/>
        <dbReference type="ChEBI" id="CHEBI:58199"/>
        <dbReference type="EC" id="4.4.1.2"/>
    </reaction>
    <physiologicalReaction direction="left-to-right" evidence="5">
        <dbReference type="Rhea" id="RHEA:14502"/>
    </physiologicalReaction>
</comment>
<reference evidence="10 11" key="1">
    <citation type="submission" date="2016-10" db="EMBL/GenBank/DDBJ databases">
        <authorList>
            <person name="de Groot N.N."/>
        </authorList>
    </citation>
    <scope>NUCLEOTIDE SEQUENCE [LARGE SCALE GENOMIC DNA]</scope>
    <source>
        <strain evidence="10 11">CGMCC 1.10238</strain>
    </source>
</reference>
<evidence type="ECO:0000256" key="2">
    <source>
        <dbReference type="ARBA" id="ARBA00022898"/>
    </source>
</evidence>
<dbReference type="GO" id="GO:0030170">
    <property type="term" value="F:pyridoxal phosphate binding"/>
    <property type="evidence" value="ECO:0007669"/>
    <property type="project" value="InterPro"/>
</dbReference>
<evidence type="ECO:0000313" key="9">
    <source>
        <dbReference type="EMBL" id="QWU17686.1"/>
    </source>
</evidence>
<dbReference type="PANTHER" id="PTHR11808">
    <property type="entry name" value="TRANS-SULFURATION ENZYME FAMILY MEMBER"/>
    <property type="match status" value="1"/>
</dbReference>
<dbReference type="InterPro" id="IPR015421">
    <property type="entry name" value="PyrdxlP-dep_Trfase_major"/>
</dbReference>
<evidence type="ECO:0000256" key="3">
    <source>
        <dbReference type="ARBA" id="ARBA00047175"/>
    </source>
</evidence>
<dbReference type="CDD" id="cd00614">
    <property type="entry name" value="CGS_like"/>
    <property type="match status" value="1"/>
</dbReference>
<dbReference type="InterPro" id="IPR015422">
    <property type="entry name" value="PyrdxlP-dep_Trfase_small"/>
</dbReference>
<dbReference type="OrthoDB" id="9780685at2"/>
<gene>
    <name evidence="9" type="ORF">KP014_11430</name>
    <name evidence="10" type="ORF">SAMN04487895_10588</name>
</gene>
<protein>
    <recommendedName>
        <fullName evidence="3">homocysteine desulfhydrase</fullName>
        <ecNumber evidence="3">4.4.1.2</ecNumber>
    </recommendedName>
    <alternativeName>
        <fullName evidence="4">Homocysteine desulfhydrase</fullName>
    </alternativeName>
</protein>
<dbReference type="EC" id="4.4.1.2" evidence="3"/>
<evidence type="ECO:0000313" key="12">
    <source>
        <dbReference type="Proteomes" id="UP000683429"/>
    </source>
</evidence>
<evidence type="ECO:0000256" key="6">
    <source>
        <dbReference type="ARBA" id="ARBA00052699"/>
    </source>
</evidence>
<evidence type="ECO:0000256" key="7">
    <source>
        <dbReference type="PIRSR" id="PIRSR001434-2"/>
    </source>
</evidence>
<dbReference type="GO" id="GO:0047982">
    <property type="term" value="F:homocysteine desulfhydrase activity"/>
    <property type="evidence" value="ECO:0007669"/>
    <property type="project" value="UniProtKB-EC"/>
</dbReference>
<organism evidence="10 11">
    <name type="scientific">Paenibacillus sophorae</name>
    <dbReference type="NCBI Taxonomy" id="1333845"/>
    <lineage>
        <taxon>Bacteria</taxon>
        <taxon>Bacillati</taxon>
        <taxon>Bacillota</taxon>
        <taxon>Bacilli</taxon>
        <taxon>Bacillales</taxon>
        <taxon>Paenibacillaceae</taxon>
        <taxon>Paenibacillus</taxon>
    </lineage>
</organism>
<dbReference type="Gene3D" id="3.40.640.10">
    <property type="entry name" value="Type I PLP-dependent aspartate aminotransferase-like (Major domain)"/>
    <property type="match status" value="1"/>
</dbReference>
<dbReference type="InterPro" id="IPR015424">
    <property type="entry name" value="PyrdxlP-dep_Trfase"/>
</dbReference>
<accession>A0A1H8M5Z7</accession>
<dbReference type="GO" id="GO:0005737">
    <property type="term" value="C:cytoplasm"/>
    <property type="evidence" value="ECO:0007669"/>
    <property type="project" value="TreeGrafter"/>
</dbReference>
<evidence type="ECO:0000256" key="1">
    <source>
        <dbReference type="ARBA" id="ARBA00001933"/>
    </source>
</evidence>
<dbReference type="Gene3D" id="3.90.1150.10">
    <property type="entry name" value="Aspartate Aminotransferase, domain 1"/>
    <property type="match status" value="1"/>
</dbReference>
<evidence type="ECO:0000313" key="10">
    <source>
        <dbReference type="EMBL" id="SEO12774.1"/>
    </source>
</evidence>
<dbReference type="InterPro" id="IPR000277">
    <property type="entry name" value="Cys/Met-Metab_PyrdxlP-dep_enz"/>
</dbReference>
<dbReference type="STRING" id="1333845.SAMN04487895_10588"/>
<dbReference type="GO" id="GO:0018826">
    <property type="term" value="F:methionine gamma-lyase activity"/>
    <property type="evidence" value="ECO:0007669"/>
    <property type="project" value="UniProtKB-EC"/>
</dbReference>
<sequence>MMTEIEKITASRKQDPQTLVVHDKHDERHQGSVTVPQYQTSLFSFATHAEFDHAAAEEPDRPMYSRGNNPTVQQLEQRLAQLQGGEKARCFASGMAAISTAILAAVRTGDHIVCVSQVYGPTRKLLENFLTKFDVEFTFVDGASREALWSAVRGNTKLFYLESPTSLLFQLQDLKYCAELAKSIGALTYIDNTWATPCFQNPFSLGIDLVLHSTSKFIGGHSDVIGGVAIGSKELIGRINESEYLLLGGVMTPHTASLTMRGLRTLPLRMERFEKNGLQVAKSLEQLPHVLKVHHPGLPSHPQYELGKEQMAGYSSVFAFETDLPVDVIKKWADHLEYFRIGVSWGGYESLVTVPTLPEGYESVSGPVVRLYVGLEDPELLIEDIKQAFKKVT</sequence>
<dbReference type="AlphaFoldDB" id="A0A1H8M5Z7"/>
<dbReference type="EMBL" id="CP076607">
    <property type="protein sequence ID" value="QWU17686.1"/>
    <property type="molecule type" value="Genomic_DNA"/>
</dbReference>
<dbReference type="Pfam" id="PF01053">
    <property type="entry name" value="Cys_Met_Meta_PP"/>
    <property type="match status" value="1"/>
</dbReference>
<comment type="cofactor">
    <cofactor evidence="1 8">
        <name>pyridoxal 5'-phosphate</name>
        <dbReference type="ChEBI" id="CHEBI:597326"/>
    </cofactor>
</comment>
<keyword evidence="2 7" id="KW-0663">Pyridoxal phosphate</keyword>
<evidence type="ECO:0000256" key="4">
    <source>
        <dbReference type="ARBA" id="ARBA00047199"/>
    </source>
</evidence>
<evidence type="ECO:0000256" key="5">
    <source>
        <dbReference type="ARBA" id="ARBA00048780"/>
    </source>
</evidence>
<dbReference type="EMBL" id="FODH01000005">
    <property type="protein sequence ID" value="SEO12774.1"/>
    <property type="molecule type" value="Genomic_DNA"/>
</dbReference>
<keyword evidence="9" id="KW-0032">Aminotransferase</keyword>
<dbReference type="Proteomes" id="UP000198809">
    <property type="component" value="Unassembled WGS sequence"/>
</dbReference>
<comment type="similarity">
    <text evidence="8">Belongs to the trans-sulfuration enzymes family.</text>
</comment>
<dbReference type="SUPFAM" id="SSF53383">
    <property type="entry name" value="PLP-dependent transferases"/>
    <property type="match status" value="1"/>
</dbReference>
<keyword evidence="10" id="KW-0456">Lyase</keyword>
<dbReference type="FunFam" id="3.40.640.10:FF:000046">
    <property type="entry name" value="Cystathionine gamma-lyase"/>
    <property type="match status" value="1"/>
</dbReference>
<dbReference type="PANTHER" id="PTHR11808:SF80">
    <property type="entry name" value="CYSTATHIONINE GAMMA-LYASE"/>
    <property type="match status" value="1"/>
</dbReference>
<proteinExistence type="inferred from homology"/>
<evidence type="ECO:0000313" key="11">
    <source>
        <dbReference type="Proteomes" id="UP000198809"/>
    </source>
</evidence>
<dbReference type="PIRSF" id="PIRSF001434">
    <property type="entry name" value="CGS"/>
    <property type="match status" value="1"/>
</dbReference>
<dbReference type="RefSeq" id="WP_036599119.1">
    <property type="nucleotide sequence ID" value="NZ_CP076607.1"/>
</dbReference>
<reference evidence="9 12" key="2">
    <citation type="submission" date="2021-06" db="EMBL/GenBank/DDBJ databases">
        <title>Whole genome sequence of Paenibacillus sophorae DSM23020 for comparative genomics.</title>
        <authorList>
            <person name="Kim M.-J."/>
            <person name="Lee G."/>
            <person name="Shin J.-H."/>
        </authorList>
    </citation>
    <scope>NUCLEOTIDE SEQUENCE [LARGE SCALE GENOMIC DNA]</scope>
    <source>
        <strain evidence="9 12">DSM 23020</strain>
    </source>
</reference>
<keyword evidence="9" id="KW-0808">Transferase</keyword>
<dbReference type="GO" id="GO:0019346">
    <property type="term" value="P:transsulfuration"/>
    <property type="evidence" value="ECO:0007669"/>
    <property type="project" value="InterPro"/>
</dbReference>
<dbReference type="Proteomes" id="UP000683429">
    <property type="component" value="Chromosome"/>
</dbReference>
<feature type="modified residue" description="N6-(pyridoxal phosphate)lysine" evidence="7">
    <location>
        <position position="216"/>
    </location>
</feature>
<evidence type="ECO:0000256" key="8">
    <source>
        <dbReference type="RuleBase" id="RU362118"/>
    </source>
</evidence>
<keyword evidence="12" id="KW-1185">Reference proteome</keyword>